<dbReference type="Pfam" id="PF00005">
    <property type="entry name" value="ABC_tran"/>
    <property type="match status" value="1"/>
</dbReference>
<dbReference type="PROSITE" id="PS00211">
    <property type="entry name" value="ABC_TRANSPORTER_1"/>
    <property type="match status" value="1"/>
</dbReference>
<evidence type="ECO:0000256" key="2">
    <source>
        <dbReference type="ARBA" id="ARBA00022448"/>
    </source>
</evidence>
<dbReference type="OrthoDB" id="9804819at2"/>
<keyword evidence="6" id="KW-1133">Transmembrane helix</keyword>
<evidence type="ECO:0000313" key="8">
    <source>
        <dbReference type="EMBL" id="QBI21693.1"/>
    </source>
</evidence>
<evidence type="ECO:0000259" key="7">
    <source>
        <dbReference type="Pfam" id="PF00005"/>
    </source>
</evidence>
<dbReference type="KEGG" id="erz:ER308_20390"/>
<keyword evidence="4 8" id="KW-0067">ATP-binding</keyword>
<evidence type="ECO:0000256" key="5">
    <source>
        <dbReference type="ARBA" id="ARBA00023251"/>
    </source>
</evidence>
<evidence type="ECO:0000256" key="1">
    <source>
        <dbReference type="ARBA" id="ARBA00004202"/>
    </source>
</evidence>
<evidence type="ECO:0000313" key="9">
    <source>
        <dbReference type="Proteomes" id="UP000291469"/>
    </source>
</evidence>
<evidence type="ECO:0000256" key="3">
    <source>
        <dbReference type="ARBA" id="ARBA00022741"/>
    </source>
</evidence>
<keyword evidence="6" id="KW-0472">Membrane</keyword>
<dbReference type="InterPro" id="IPR017871">
    <property type="entry name" value="ABC_transporter-like_CS"/>
</dbReference>
<evidence type="ECO:0000256" key="4">
    <source>
        <dbReference type="ARBA" id="ARBA00022840"/>
    </source>
</evidence>
<keyword evidence="6" id="KW-0812">Transmembrane</keyword>
<name>A0A411YKI2_9ACTN</name>
<keyword evidence="2" id="KW-0813">Transport</keyword>
<sequence>MPAIEVEGLHKRYGDTVAVNGVDLQVEDGEVFGVLGRNGAGKTTTVECIEGLEEPDAGRVSVMGHDPIEQRSKVRQILGAQLQESRLPEKLRTEEAVRLFRSFYREGEDPDHLVRALGLEDKRGTYFQNLSGGQQQRLSVALALIGLALALAVGFGAFGVAAPQNLGGSRSRFFSGWEPCSRWACSWRR</sequence>
<dbReference type="EMBL" id="CP036402">
    <property type="protein sequence ID" value="QBI21693.1"/>
    <property type="molecule type" value="Genomic_DNA"/>
</dbReference>
<dbReference type="PANTHER" id="PTHR42711">
    <property type="entry name" value="ABC TRANSPORTER ATP-BINDING PROTEIN"/>
    <property type="match status" value="1"/>
</dbReference>
<dbReference type="PANTHER" id="PTHR42711:SF16">
    <property type="entry name" value="ABC TRANSPORTER ATP-BINDING PROTEIN"/>
    <property type="match status" value="1"/>
</dbReference>
<organism evidence="8 9">
    <name type="scientific">Egibacter rhizosphaerae</name>
    <dbReference type="NCBI Taxonomy" id="1670831"/>
    <lineage>
        <taxon>Bacteria</taxon>
        <taxon>Bacillati</taxon>
        <taxon>Actinomycetota</taxon>
        <taxon>Nitriliruptoria</taxon>
        <taxon>Egibacterales</taxon>
        <taxon>Egibacteraceae</taxon>
        <taxon>Egibacter</taxon>
    </lineage>
</organism>
<proteinExistence type="predicted"/>
<dbReference type="InterPro" id="IPR003439">
    <property type="entry name" value="ABC_transporter-like_ATP-bd"/>
</dbReference>
<dbReference type="Proteomes" id="UP000291469">
    <property type="component" value="Chromosome"/>
</dbReference>
<comment type="subcellular location">
    <subcellularLocation>
        <location evidence="1">Cell membrane</location>
        <topology evidence="1">Peripheral membrane protein</topology>
    </subcellularLocation>
</comment>
<dbReference type="SUPFAM" id="SSF52540">
    <property type="entry name" value="P-loop containing nucleoside triphosphate hydrolases"/>
    <property type="match status" value="1"/>
</dbReference>
<evidence type="ECO:0000256" key="6">
    <source>
        <dbReference type="SAM" id="Phobius"/>
    </source>
</evidence>
<dbReference type="InterPro" id="IPR050763">
    <property type="entry name" value="ABC_transporter_ATP-binding"/>
</dbReference>
<gene>
    <name evidence="8" type="ORF">ER308_20390</name>
</gene>
<dbReference type="GO" id="GO:0016887">
    <property type="term" value="F:ATP hydrolysis activity"/>
    <property type="evidence" value="ECO:0007669"/>
    <property type="project" value="InterPro"/>
</dbReference>
<dbReference type="GO" id="GO:0046677">
    <property type="term" value="P:response to antibiotic"/>
    <property type="evidence" value="ECO:0007669"/>
    <property type="project" value="UniProtKB-KW"/>
</dbReference>
<keyword evidence="3" id="KW-0547">Nucleotide-binding</keyword>
<dbReference type="AlphaFoldDB" id="A0A411YKI2"/>
<keyword evidence="9" id="KW-1185">Reference proteome</keyword>
<accession>A0A411YKI2</accession>
<feature type="domain" description="ABC transporter" evidence="7">
    <location>
        <begin position="20"/>
        <end position="145"/>
    </location>
</feature>
<reference evidence="8 9" key="1">
    <citation type="submission" date="2019-01" db="EMBL/GenBank/DDBJ databases">
        <title>Egibacter rhizosphaerae EGI 80759T.</title>
        <authorList>
            <person name="Chen D.-D."/>
            <person name="Tian Y."/>
            <person name="Jiao J.-Y."/>
            <person name="Zhang X.-T."/>
            <person name="Zhang Y.-G."/>
            <person name="Zhang Y."/>
            <person name="Xiao M."/>
            <person name="Shu W.-S."/>
            <person name="Li W.-J."/>
        </authorList>
    </citation>
    <scope>NUCLEOTIDE SEQUENCE [LARGE SCALE GENOMIC DNA]</scope>
    <source>
        <strain evidence="8 9">EGI 80759</strain>
    </source>
</reference>
<protein>
    <submittedName>
        <fullName evidence="8">ABC transporter ATP-binding protein</fullName>
    </submittedName>
</protein>
<dbReference type="GO" id="GO:0005886">
    <property type="term" value="C:plasma membrane"/>
    <property type="evidence" value="ECO:0007669"/>
    <property type="project" value="UniProtKB-SubCell"/>
</dbReference>
<dbReference type="InterPro" id="IPR027417">
    <property type="entry name" value="P-loop_NTPase"/>
</dbReference>
<feature type="transmembrane region" description="Helical" evidence="6">
    <location>
        <begin position="138"/>
        <end position="162"/>
    </location>
</feature>
<dbReference type="Gene3D" id="3.40.50.300">
    <property type="entry name" value="P-loop containing nucleotide triphosphate hydrolases"/>
    <property type="match status" value="1"/>
</dbReference>
<keyword evidence="5" id="KW-0046">Antibiotic resistance</keyword>
<dbReference type="RefSeq" id="WP_131156685.1">
    <property type="nucleotide sequence ID" value="NZ_CP036402.1"/>
</dbReference>
<dbReference type="GO" id="GO:0005524">
    <property type="term" value="F:ATP binding"/>
    <property type="evidence" value="ECO:0007669"/>
    <property type="project" value="UniProtKB-KW"/>
</dbReference>